<organism evidence="2 3">
    <name type="scientific">Artemisia annua</name>
    <name type="common">Sweet wormwood</name>
    <dbReference type="NCBI Taxonomy" id="35608"/>
    <lineage>
        <taxon>Eukaryota</taxon>
        <taxon>Viridiplantae</taxon>
        <taxon>Streptophyta</taxon>
        <taxon>Embryophyta</taxon>
        <taxon>Tracheophyta</taxon>
        <taxon>Spermatophyta</taxon>
        <taxon>Magnoliopsida</taxon>
        <taxon>eudicotyledons</taxon>
        <taxon>Gunneridae</taxon>
        <taxon>Pentapetalae</taxon>
        <taxon>asterids</taxon>
        <taxon>campanulids</taxon>
        <taxon>Asterales</taxon>
        <taxon>Asteraceae</taxon>
        <taxon>Asteroideae</taxon>
        <taxon>Anthemideae</taxon>
        <taxon>Artemisiinae</taxon>
        <taxon>Artemisia</taxon>
    </lineage>
</organism>
<feature type="domain" description="DUF7890" evidence="1">
    <location>
        <begin position="64"/>
        <end position="109"/>
    </location>
</feature>
<reference evidence="2 3" key="1">
    <citation type="journal article" date="2018" name="Mol. Plant">
        <title>The genome of Artemisia annua provides insight into the evolution of Asteraceae family and artemisinin biosynthesis.</title>
        <authorList>
            <person name="Shen Q."/>
            <person name="Zhang L."/>
            <person name="Liao Z."/>
            <person name="Wang S."/>
            <person name="Yan T."/>
            <person name="Shi P."/>
            <person name="Liu M."/>
            <person name="Fu X."/>
            <person name="Pan Q."/>
            <person name="Wang Y."/>
            <person name="Lv Z."/>
            <person name="Lu X."/>
            <person name="Zhang F."/>
            <person name="Jiang W."/>
            <person name="Ma Y."/>
            <person name="Chen M."/>
            <person name="Hao X."/>
            <person name="Li L."/>
            <person name="Tang Y."/>
            <person name="Lv G."/>
            <person name="Zhou Y."/>
            <person name="Sun X."/>
            <person name="Brodelius P.E."/>
            <person name="Rose J.K.C."/>
            <person name="Tang K."/>
        </authorList>
    </citation>
    <scope>NUCLEOTIDE SEQUENCE [LARGE SCALE GENOMIC DNA]</scope>
    <source>
        <strain evidence="3">cv. Huhao1</strain>
        <tissue evidence="2">Leaf</tissue>
    </source>
</reference>
<evidence type="ECO:0000313" key="3">
    <source>
        <dbReference type="Proteomes" id="UP000245207"/>
    </source>
</evidence>
<proteinExistence type="predicted"/>
<keyword evidence="3" id="KW-1185">Reference proteome</keyword>
<accession>A0A2U1M2X3</accession>
<comment type="caution">
    <text evidence="2">The sequence shown here is derived from an EMBL/GenBank/DDBJ whole genome shotgun (WGS) entry which is preliminary data.</text>
</comment>
<sequence length="127" mass="14465">MMLGSLRSIFRKIKFKKSGTKGRHSTYVARDDFDVQHKGGDGKWPMKPSYCDMKHARTYDSKCTMRVKVLMTKEEARLLLTKCDDRGALNFKDVATEITQIPTDRVAIVSHDSPNGKIMLDSIPEEI</sequence>
<dbReference type="AlphaFoldDB" id="A0A2U1M2X3"/>
<dbReference type="EMBL" id="PKPP01006727">
    <property type="protein sequence ID" value="PWA55550.1"/>
    <property type="molecule type" value="Genomic_DNA"/>
</dbReference>
<dbReference type="Proteomes" id="UP000245207">
    <property type="component" value="Unassembled WGS sequence"/>
</dbReference>
<dbReference type="PANTHER" id="PTHR36782:SF1">
    <property type="entry name" value="CALCIUM UNIPORTER PROTEIN"/>
    <property type="match status" value="1"/>
</dbReference>
<gene>
    <name evidence="2" type="ORF">CTI12_AA426500</name>
</gene>
<dbReference type="STRING" id="35608.A0A2U1M2X3"/>
<dbReference type="Pfam" id="PF25418">
    <property type="entry name" value="DUF7890"/>
    <property type="match status" value="1"/>
</dbReference>
<dbReference type="InterPro" id="IPR057212">
    <property type="entry name" value="DUF7890"/>
</dbReference>
<protein>
    <recommendedName>
        <fullName evidence="1">DUF7890 domain-containing protein</fullName>
    </recommendedName>
</protein>
<dbReference type="OrthoDB" id="1077969at2759"/>
<evidence type="ECO:0000313" key="2">
    <source>
        <dbReference type="EMBL" id="PWA55550.1"/>
    </source>
</evidence>
<evidence type="ECO:0000259" key="1">
    <source>
        <dbReference type="Pfam" id="PF25418"/>
    </source>
</evidence>
<dbReference type="PANTHER" id="PTHR36782">
    <property type="entry name" value="BNAC03G62080D PROTEIN"/>
    <property type="match status" value="1"/>
</dbReference>
<name>A0A2U1M2X3_ARTAN</name>